<accession>L0RBK3</accession>
<dbReference type="STRING" id="1121451.DESAM_21900"/>
<evidence type="ECO:0000256" key="2">
    <source>
        <dbReference type="SAM" id="SignalP"/>
    </source>
</evidence>
<dbReference type="Proteomes" id="UP000010808">
    <property type="component" value="Chromosome"/>
</dbReference>
<protein>
    <recommendedName>
        <fullName evidence="3">AB hydrolase-1 domain-containing protein</fullName>
    </recommendedName>
</protein>
<dbReference type="OrthoDB" id="217645at2"/>
<evidence type="ECO:0000259" key="3">
    <source>
        <dbReference type="Pfam" id="PF00561"/>
    </source>
</evidence>
<reference evidence="4 5" key="1">
    <citation type="submission" date="2012-10" db="EMBL/GenBank/DDBJ databases">
        <authorList>
            <person name="Genoscope - CEA"/>
        </authorList>
    </citation>
    <scope>NUCLEOTIDE SEQUENCE [LARGE SCALE GENOMIC DNA]</scope>
    <source>
        <strain evidence="5">AM13 / DSM 14728</strain>
    </source>
</reference>
<dbReference type="PANTHER" id="PTHR22946">
    <property type="entry name" value="DIENELACTONE HYDROLASE DOMAIN-CONTAINING PROTEIN-RELATED"/>
    <property type="match status" value="1"/>
</dbReference>
<dbReference type="KEGG" id="dhy:DESAM_21900"/>
<dbReference type="Gene3D" id="3.40.50.1820">
    <property type="entry name" value="alpha/beta hydrolase"/>
    <property type="match status" value="1"/>
</dbReference>
<keyword evidence="2" id="KW-0732">Signal</keyword>
<dbReference type="HOGENOM" id="CLU_034451_1_1_7"/>
<dbReference type="eggNOG" id="COG1506">
    <property type="taxonomic scope" value="Bacteria"/>
</dbReference>
<organism evidence="4 5">
    <name type="scientific">Maridesulfovibrio hydrothermalis AM13 = DSM 14728</name>
    <dbReference type="NCBI Taxonomy" id="1121451"/>
    <lineage>
        <taxon>Bacteria</taxon>
        <taxon>Pseudomonadati</taxon>
        <taxon>Thermodesulfobacteriota</taxon>
        <taxon>Desulfovibrionia</taxon>
        <taxon>Desulfovibrionales</taxon>
        <taxon>Desulfovibrionaceae</taxon>
        <taxon>Maridesulfovibrio</taxon>
    </lineage>
</organism>
<sequence length="417" mass="46036">MKSVTIIALIGLLILPMGGKAAADGKSFDAHATSFAYFFKDTDMDFHFGNLILGSAGNGSVEIGEAFYAASQIKDGDAASWQTVWYQLAQRVEARGIKSLERGHTVSARNQLLRAAYYYRISLLAMKPQNPELEIRGLKCRSLMKQAGALFTPPLEFFEIPFENTVLQGYFRKADPSDKPAKTLIMIGGGETYIEDLFFYIAPQAHERGYNFMTVDLPGQGLSPHTGHVFRTDTNVPMKAVVDYALSRQDVDPDKLAAYGISGGGLFVPQAAMHDQRIKAIIMNSAVVDAYALFKSMPAALASKEKRDLWTSFHSGVVESICWRYGVNKPSELIEANKGNTFDASKIAAPALLITGEGEYKSKEVQRQQKVALDNFSDPRSRLMVTPSDEGASNHCLMENRSVVGQILFDWLDDIFK</sequence>
<evidence type="ECO:0000313" key="5">
    <source>
        <dbReference type="Proteomes" id="UP000010808"/>
    </source>
</evidence>
<proteinExistence type="inferred from homology"/>
<dbReference type="Gene3D" id="1.20.1440.110">
    <property type="entry name" value="acylaminoacyl peptidase"/>
    <property type="match status" value="1"/>
</dbReference>
<gene>
    <name evidence="4" type="ORF">DESAM_21900</name>
</gene>
<dbReference type="InterPro" id="IPR000073">
    <property type="entry name" value="AB_hydrolase_1"/>
</dbReference>
<keyword evidence="5" id="KW-1185">Reference proteome</keyword>
<dbReference type="EMBL" id="FO203522">
    <property type="protein sequence ID" value="CCO24173.1"/>
    <property type="molecule type" value="Genomic_DNA"/>
</dbReference>
<comment type="similarity">
    <text evidence="1">Belongs to the AB hydrolase superfamily. FUS2 hydrolase family.</text>
</comment>
<dbReference type="Pfam" id="PF00561">
    <property type="entry name" value="Abhydrolase_1"/>
    <property type="match status" value="1"/>
</dbReference>
<dbReference type="PANTHER" id="PTHR22946:SF12">
    <property type="entry name" value="CONIDIAL PIGMENT BIOSYNTHESIS PROTEIN AYG1 (AFU_ORTHOLOGUE AFUA_2G17550)"/>
    <property type="match status" value="1"/>
</dbReference>
<name>L0RBK3_9BACT</name>
<evidence type="ECO:0000313" key="4">
    <source>
        <dbReference type="EMBL" id="CCO24173.1"/>
    </source>
</evidence>
<dbReference type="RefSeq" id="WP_015336774.1">
    <property type="nucleotide sequence ID" value="NC_020055.1"/>
</dbReference>
<evidence type="ECO:0000256" key="1">
    <source>
        <dbReference type="ARBA" id="ARBA00038115"/>
    </source>
</evidence>
<feature type="signal peptide" evidence="2">
    <location>
        <begin position="1"/>
        <end position="23"/>
    </location>
</feature>
<feature type="chain" id="PRO_5003947797" description="AB hydrolase-1 domain-containing protein" evidence="2">
    <location>
        <begin position="24"/>
        <end position="417"/>
    </location>
</feature>
<dbReference type="InterPro" id="IPR029058">
    <property type="entry name" value="AB_hydrolase_fold"/>
</dbReference>
<dbReference type="SUPFAM" id="SSF53474">
    <property type="entry name" value="alpha/beta-Hydrolases"/>
    <property type="match status" value="1"/>
</dbReference>
<feature type="domain" description="AB hydrolase-1" evidence="3">
    <location>
        <begin position="184"/>
        <end position="297"/>
    </location>
</feature>
<dbReference type="InterPro" id="IPR050261">
    <property type="entry name" value="FrsA_esterase"/>
</dbReference>
<dbReference type="PATRIC" id="fig|1121451.3.peg.2132"/>
<dbReference type="AlphaFoldDB" id="L0RBK3"/>